<evidence type="ECO:0000313" key="13">
    <source>
        <dbReference type="Proteomes" id="UP000266483"/>
    </source>
</evidence>
<keyword evidence="6 7" id="KW-0520">NAD</keyword>
<evidence type="ECO:0000256" key="6">
    <source>
        <dbReference type="ARBA" id="ARBA00023027"/>
    </source>
</evidence>
<keyword evidence="4 7" id="KW-0521">NADP</keyword>
<dbReference type="PIRSF" id="PIRSF000232">
    <property type="entry name" value="YdjA"/>
    <property type="match status" value="1"/>
</dbReference>
<dbReference type="InterPro" id="IPR026021">
    <property type="entry name" value="YdjA-like"/>
</dbReference>
<proteinExistence type="inferred from homology"/>
<evidence type="ECO:0000256" key="5">
    <source>
        <dbReference type="ARBA" id="ARBA00023002"/>
    </source>
</evidence>
<dbReference type="GO" id="GO:0016491">
    <property type="term" value="F:oxidoreductase activity"/>
    <property type="evidence" value="ECO:0007669"/>
    <property type="project" value="UniProtKB-UniRule"/>
</dbReference>
<comment type="similarity">
    <text evidence="1 7">Belongs to the nitroreductase family.</text>
</comment>
<dbReference type="InterPro" id="IPR052530">
    <property type="entry name" value="NAD(P)H_nitroreductase"/>
</dbReference>
<evidence type="ECO:0000256" key="4">
    <source>
        <dbReference type="ARBA" id="ARBA00022857"/>
    </source>
</evidence>
<keyword evidence="3 7" id="KW-0288">FMN</keyword>
<feature type="binding site" description="in other chain" evidence="8">
    <location>
        <begin position="12"/>
        <end position="14"/>
    </location>
    <ligand>
        <name>FMN</name>
        <dbReference type="ChEBI" id="CHEBI:58210"/>
        <note>ligand shared between dimeric partners</note>
    </ligand>
</feature>
<organism evidence="11 12">
    <name type="scientific">Neopusillimonas maritima</name>
    <dbReference type="NCBI Taxonomy" id="2026239"/>
    <lineage>
        <taxon>Bacteria</taxon>
        <taxon>Pseudomonadati</taxon>
        <taxon>Pseudomonadota</taxon>
        <taxon>Betaproteobacteria</taxon>
        <taxon>Burkholderiales</taxon>
        <taxon>Alcaligenaceae</taxon>
        <taxon>Neopusillimonas</taxon>
    </lineage>
</organism>
<dbReference type="Pfam" id="PF00881">
    <property type="entry name" value="Nitroreductase"/>
    <property type="match status" value="1"/>
</dbReference>
<gene>
    <name evidence="10" type="ORF">CJO09_12395</name>
    <name evidence="11" type="ORF">CJP73_04880</name>
</gene>
<evidence type="ECO:0000259" key="9">
    <source>
        <dbReference type="Pfam" id="PF00881"/>
    </source>
</evidence>
<dbReference type="OrthoDB" id="9804207at2"/>
<protein>
    <recommendedName>
        <fullName evidence="7">Putative NAD(P)H nitroreductase</fullName>
        <ecNumber evidence="7">1.-.-.-</ecNumber>
    </recommendedName>
</protein>
<comment type="cofactor">
    <cofactor evidence="8">
        <name>FMN</name>
        <dbReference type="ChEBI" id="CHEBI:58210"/>
    </cofactor>
    <text evidence="8">Binds 1 FMN per subunit.</text>
</comment>
<name>A0A3A1YWV2_9BURK</name>
<evidence type="ECO:0000313" key="10">
    <source>
        <dbReference type="EMBL" id="RII82153.1"/>
    </source>
</evidence>
<evidence type="ECO:0000256" key="2">
    <source>
        <dbReference type="ARBA" id="ARBA00022630"/>
    </source>
</evidence>
<dbReference type="EMBL" id="NQOU01000005">
    <property type="protein sequence ID" value="RII82153.1"/>
    <property type="molecule type" value="Genomic_DNA"/>
</dbReference>
<dbReference type="RefSeq" id="WP_114421668.1">
    <property type="nucleotide sequence ID" value="NZ_CP170494.1"/>
</dbReference>
<evidence type="ECO:0000313" key="12">
    <source>
        <dbReference type="Proteomes" id="UP000266206"/>
    </source>
</evidence>
<keyword evidence="2 7" id="KW-0285">Flavoprotein</keyword>
<evidence type="ECO:0000313" key="11">
    <source>
        <dbReference type="EMBL" id="RIY41779.1"/>
    </source>
</evidence>
<dbReference type="PANTHER" id="PTHR43821">
    <property type="entry name" value="NAD(P)H NITROREDUCTASE YDJA-RELATED"/>
    <property type="match status" value="1"/>
</dbReference>
<evidence type="ECO:0000256" key="8">
    <source>
        <dbReference type="PIRSR" id="PIRSR000232-1"/>
    </source>
</evidence>
<dbReference type="SUPFAM" id="SSF55469">
    <property type="entry name" value="FMN-dependent nitroreductase-like"/>
    <property type="match status" value="1"/>
</dbReference>
<comment type="caution">
    <text evidence="11">The sequence shown here is derived from an EMBL/GenBank/DDBJ whole genome shotgun (WGS) entry which is preliminary data.</text>
</comment>
<reference evidence="12 13" key="1">
    <citation type="submission" date="2017-08" db="EMBL/GenBank/DDBJ databases">
        <title>Pusillimonas indicus sp. nov., a member of the family Alcaligenaceae isolated from surface seawater.</title>
        <authorList>
            <person name="Li J."/>
        </authorList>
    </citation>
    <scope>NUCLEOTIDE SEQUENCE [LARGE SCALE GENOMIC DNA]</scope>
    <source>
        <strain evidence="10 13">17-4A</strain>
        <strain evidence="11 12">L52-1-41</strain>
    </source>
</reference>
<dbReference type="Proteomes" id="UP000266483">
    <property type="component" value="Unassembled WGS sequence"/>
</dbReference>
<dbReference type="CDD" id="cd02135">
    <property type="entry name" value="YdjA-like"/>
    <property type="match status" value="1"/>
</dbReference>
<dbReference type="InterPro" id="IPR000415">
    <property type="entry name" value="Nitroreductase-like"/>
</dbReference>
<feature type="domain" description="Nitroreductase" evidence="9">
    <location>
        <begin position="10"/>
        <end position="167"/>
    </location>
</feature>
<accession>A0A3A1YWV2</accession>
<keyword evidence="5 7" id="KW-0560">Oxidoreductase</keyword>
<dbReference type="Gene3D" id="3.40.109.10">
    <property type="entry name" value="NADH Oxidase"/>
    <property type="match status" value="1"/>
</dbReference>
<evidence type="ECO:0000256" key="1">
    <source>
        <dbReference type="ARBA" id="ARBA00007118"/>
    </source>
</evidence>
<dbReference type="PANTHER" id="PTHR43821:SF1">
    <property type="entry name" value="NAD(P)H NITROREDUCTASE YDJA-RELATED"/>
    <property type="match status" value="1"/>
</dbReference>
<feature type="binding site" evidence="8">
    <location>
        <position position="41"/>
    </location>
    <ligand>
        <name>FMN</name>
        <dbReference type="ChEBI" id="CHEBI:58210"/>
        <note>ligand shared between dimeric partners</note>
    </ligand>
</feature>
<dbReference type="InterPro" id="IPR029479">
    <property type="entry name" value="Nitroreductase"/>
</dbReference>
<dbReference type="EMBL" id="NQYH01000002">
    <property type="protein sequence ID" value="RIY41779.1"/>
    <property type="molecule type" value="Genomic_DNA"/>
</dbReference>
<dbReference type="AlphaFoldDB" id="A0A3A1YWV2"/>
<evidence type="ECO:0000256" key="7">
    <source>
        <dbReference type="PIRNR" id="PIRNR000232"/>
    </source>
</evidence>
<dbReference type="Proteomes" id="UP000266206">
    <property type="component" value="Unassembled WGS sequence"/>
</dbReference>
<dbReference type="EC" id="1.-.-.-" evidence="7"/>
<sequence>MSTSAVDYLLSRRSVKFVQAPAPSEQQLEQILQAAMSAPDHGRLRPWRFSLIQGDAIMKLADLSIEATRRAGKPLTDEKEASIRKWLSKVPLLIAIACRIDHSNTRIPEHERMLAVGAGVMNMLNAIHMQGYGAFWSTGLGTYVDEVNEALGFDGLDYRFMGYLAVGTPIEPATAAPERPDFKEFVTEWK</sequence>
<evidence type="ECO:0000256" key="3">
    <source>
        <dbReference type="ARBA" id="ARBA00022643"/>
    </source>
</evidence>
<feature type="binding site" description="in other chain" evidence="8">
    <location>
        <begin position="136"/>
        <end position="138"/>
    </location>
    <ligand>
        <name>FMN</name>
        <dbReference type="ChEBI" id="CHEBI:58210"/>
        <note>ligand shared between dimeric partners</note>
    </ligand>
</feature>
<keyword evidence="13" id="KW-1185">Reference proteome</keyword>